<keyword evidence="4" id="KW-0067">ATP-binding</keyword>
<dbReference type="PANTHER" id="PTHR39560:SF1">
    <property type="entry name" value="PROTEIN ADENYLYLTRANSFERASE FIC-RELATED"/>
    <property type="match status" value="1"/>
</dbReference>
<evidence type="ECO:0000313" key="10">
    <source>
        <dbReference type="Proteomes" id="UP000719942"/>
    </source>
</evidence>
<evidence type="ECO:0000313" key="9">
    <source>
        <dbReference type="EMBL" id="MBW7572437.1"/>
    </source>
</evidence>
<evidence type="ECO:0000256" key="7">
    <source>
        <dbReference type="ARBA" id="ARBA00048696"/>
    </source>
</evidence>
<comment type="catalytic activity">
    <reaction evidence="6">
        <text>L-threonyl-[protein] + ATP = 3-O-(5'-adenylyl)-L-threonyl-[protein] + diphosphate</text>
        <dbReference type="Rhea" id="RHEA:54292"/>
        <dbReference type="Rhea" id="RHEA-COMP:11060"/>
        <dbReference type="Rhea" id="RHEA-COMP:13847"/>
        <dbReference type="ChEBI" id="CHEBI:30013"/>
        <dbReference type="ChEBI" id="CHEBI:30616"/>
        <dbReference type="ChEBI" id="CHEBI:33019"/>
        <dbReference type="ChEBI" id="CHEBI:138113"/>
        <dbReference type="EC" id="2.7.7.108"/>
    </reaction>
</comment>
<dbReference type="Gene3D" id="1.10.3290.10">
    <property type="entry name" value="Fido-like domain"/>
    <property type="match status" value="1"/>
</dbReference>
<evidence type="ECO:0000256" key="4">
    <source>
        <dbReference type="ARBA" id="ARBA00022840"/>
    </source>
</evidence>
<evidence type="ECO:0000256" key="6">
    <source>
        <dbReference type="ARBA" id="ARBA00047939"/>
    </source>
</evidence>
<evidence type="ECO:0000256" key="1">
    <source>
        <dbReference type="ARBA" id="ARBA00022679"/>
    </source>
</evidence>
<organism evidence="9 10">
    <name type="scientific">Caproiciproducens faecalis</name>
    <dbReference type="NCBI Taxonomy" id="2820301"/>
    <lineage>
        <taxon>Bacteria</taxon>
        <taxon>Bacillati</taxon>
        <taxon>Bacillota</taxon>
        <taxon>Clostridia</taxon>
        <taxon>Eubacteriales</taxon>
        <taxon>Acutalibacteraceae</taxon>
        <taxon>Caproiciproducens</taxon>
    </lineage>
</organism>
<feature type="domain" description="Fido" evidence="8">
    <location>
        <begin position="61"/>
        <end position="203"/>
    </location>
</feature>
<evidence type="ECO:0000259" key="8">
    <source>
        <dbReference type="PROSITE" id="PS51459"/>
    </source>
</evidence>
<gene>
    <name evidence="9" type="ORF">J5W02_06380</name>
</gene>
<evidence type="ECO:0000256" key="5">
    <source>
        <dbReference type="ARBA" id="ARBA00034531"/>
    </source>
</evidence>
<dbReference type="Pfam" id="PF02661">
    <property type="entry name" value="Fic"/>
    <property type="match status" value="1"/>
</dbReference>
<dbReference type="InterPro" id="IPR003812">
    <property type="entry name" value="Fido"/>
</dbReference>
<sequence length="203" mass="24112">MGEFSKYEIYVDTWSLYYYKDVPVLRNKMHIKDEKLLKMAEEEITFKKAYELTHQPIAGRFGITHLFRIHKFMFGDVYSFAGRIRYENISKGQTKFYPVQSIDRELKMLFYKLKADNSLAGLDEELFFEKLTYYMAELNIIHPFREGNGRTIREFIRELALKNGYAIHWDKVSKQELLDASIASVFEPEHLQHCLIQCAEKIV</sequence>
<dbReference type="EC" id="2.7.7.108" evidence="5"/>
<evidence type="ECO:0000256" key="3">
    <source>
        <dbReference type="ARBA" id="ARBA00022741"/>
    </source>
</evidence>
<dbReference type="PROSITE" id="PS51459">
    <property type="entry name" value="FIDO"/>
    <property type="match status" value="1"/>
</dbReference>
<comment type="catalytic activity">
    <reaction evidence="7">
        <text>L-tyrosyl-[protein] + ATP = O-(5'-adenylyl)-L-tyrosyl-[protein] + diphosphate</text>
        <dbReference type="Rhea" id="RHEA:54288"/>
        <dbReference type="Rhea" id="RHEA-COMP:10136"/>
        <dbReference type="Rhea" id="RHEA-COMP:13846"/>
        <dbReference type="ChEBI" id="CHEBI:30616"/>
        <dbReference type="ChEBI" id="CHEBI:33019"/>
        <dbReference type="ChEBI" id="CHEBI:46858"/>
        <dbReference type="ChEBI" id="CHEBI:83624"/>
        <dbReference type="EC" id="2.7.7.108"/>
    </reaction>
</comment>
<evidence type="ECO:0000256" key="2">
    <source>
        <dbReference type="ARBA" id="ARBA00022695"/>
    </source>
</evidence>
<reference evidence="9 10" key="1">
    <citation type="submission" date="2021-03" db="EMBL/GenBank/DDBJ databases">
        <title>Caproiciproducens sp. nov. isolated from feces of cow.</title>
        <authorList>
            <person name="Choi J.-Y."/>
        </authorList>
    </citation>
    <scope>NUCLEOTIDE SEQUENCE [LARGE SCALE GENOMIC DNA]</scope>
    <source>
        <strain evidence="9 10">AGMB10547</strain>
    </source>
</reference>
<dbReference type="PANTHER" id="PTHR39560">
    <property type="entry name" value="PROTEIN ADENYLYLTRANSFERASE FIC-RELATED"/>
    <property type="match status" value="1"/>
</dbReference>
<keyword evidence="10" id="KW-1185">Reference proteome</keyword>
<protein>
    <recommendedName>
        <fullName evidence="5">protein adenylyltransferase</fullName>
        <ecNumber evidence="5">2.7.7.108</ecNumber>
    </recommendedName>
</protein>
<dbReference type="EMBL" id="JAGFNZ010000002">
    <property type="protein sequence ID" value="MBW7572437.1"/>
    <property type="molecule type" value="Genomic_DNA"/>
</dbReference>
<keyword evidence="2" id="KW-0548">Nucleotidyltransferase</keyword>
<keyword evidence="1" id="KW-0808">Transferase</keyword>
<keyword evidence="3" id="KW-0547">Nucleotide-binding</keyword>
<dbReference type="RefSeq" id="WP_219964842.1">
    <property type="nucleotide sequence ID" value="NZ_JAGFNZ010000002.1"/>
</dbReference>
<proteinExistence type="predicted"/>
<dbReference type="Proteomes" id="UP000719942">
    <property type="component" value="Unassembled WGS sequence"/>
</dbReference>
<comment type="caution">
    <text evidence="9">The sequence shown here is derived from an EMBL/GenBank/DDBJ whole genome shotgun (WGS) entry which is preliminary data.</text>
</comment>
<name>A0ABS7DMB1_9FIRM</name>
<dbReference type="InterPro" id="IPR036597">
    <property type="entry name" value="Fido-like_dom_sf"/>
</dbReference>
<accession>A0ABS7DMB1</accession>
<dbReference type="SUPFAM" id="SSF140931">
    <property type="entry name" value="Fic-like"/>
    <property type="match status" value="1"/>
</dbReference>